<proteinExistence type="predicted"/>
<comment type="caution">
    <text evidence="1">The sequence shown here is derived from an EMBL/GenBank/DDBJ whole genome shotgun (WGS) entry which is preliminary data.</text>
</comment>
<name>A0A9N9EKE6_FUNMO</name>
<dbReference type="EMBL" id="CAJVPP010006197">
    <property type="protein sequence ID" value="CAG8675264.1"/>
    <property type="molecule type" value="Genomic_DNA"/>
</dbReference>
<accession>A0A9N9EKE6</accession>
<dbReference type="AlphaFoldDB" id="A0A9N9EKE6"/>
<dbReference type="Proteomes" id="UP000789375">
    <property type="component" value="Unassembled WGS sequence"/>
</dbReference>
<organism evidence="1 2">
    <name type="scientific">Funneliformis mosseae</name>
    <name type="common">Endomycorrhizal fungus</name>
    <name type="synonym">Glomus mosseae</name>
    <dbReference type="NCBI Taxonomy" id="27381"/>
    <lineage>
        <taxon>Eukaryota</taxon>
        <taxon>Fungi</taxon>
        <taxon>Fungi incertae sedis</taxon>
        <taxon>Mucoromycota</taxon>
        <taxon>Glomeromycotina</taxon>
        <taxon>Glomeromycetes</taxon>
        <taxon>Glomerales</taxon>
        <taxon>Glomeraceae</taxon>
        <taxon>Funneliformis</taxon>
    </lineage>
</organism>
<reference evidence="1" key="1">
    <citation type="submission" date="2021-06" db="EMBL/GenBank/DDBJ databases">
        <authorList>
            <person name="Kallberg Y."/>
            <person name="Tangrot J."/>
            <person name="Rosling A."/>
        </authorList>
    </citation>
    <scope>NUCLEOTIDE SEQUENCE</scope>
    <source>
        <strain evidence="1">87-6 pot B 2015</strain>
    </source>
</reference>
<evidence type="ECO:0000313" key="1">
    <source>
        <dbReference type="EMBL" id="CAG8675264.1"/>
    </source>
</evidence>
<protein>
    <submittedName>
        <fullName evidence="1">13988_t:CDS:1</fullName>
    </submittedName>
</protein>
<sequence length="64" mass="7153">KRYNTLQTTEPESSVFTAKPNDETPVIINIDPFLLNKGKGKEVFTSEINSVSTSDHIVLYLPNT</sequence>
<keyword evidence="2" id="KW-1185">Reference proteome</keyword>
<feature type="non-terminal residue" evidence="1">
    <location>
        <position position="64"/>
    </location>
</feature>
<gene>
    <name evidence="1" type="ORF">FMOSSE_LOCUS12615</name>
</gene>
<evidence type="ECO:0000313" key="2">
    <source>
        <dbReference type="Proteomes" id="UP000789375"/>
    </source>
</evidence>